<dbReference type="SUPFAM" id="SSF54523">
    <property type="entry name" value="Pili subunits"/>
    <property type="match status" value="1"/>
</dbReference>
<protein>
    <submittedName>
        <fullName evidence="2">Prepilin-type N-terminal cleavage/methylation domain-containing protein</fullName>
    </submittedName>
</protein>
<evidence type="ECO:0000313" key="2">
    <source>
        <dbReference type="EMBL" id="MFC3914004.1"/>
    </source>
</evidence>
<comment type="caution">
    <text evidence="2">The sequence shown here is derived from an EMBL/GenBank/DDBJ whole genome shotgun (WGS) entry which is preliminary data.</text>
</comment>
<dbReference type="NCBIfam" id="TIGR02532">
    <property type="entry name" value="IV_pilin_GFxxxE"/>
    <property type="match status" value="1"/>
</dbReference>
<proteinExistence type="predicted"/>
<keyword evidence="1" id="KW-0472">Membrane</keyword>
<dbReference type="Pfam" id="PF07963">
    <property type="entry name" value="N_methyl"/>
    <property type="match status" value="1"/>
</dbReference>
<dbReference type="EMBL" id="JBHSAF010000014">
    <property type="protein sequence ID" value="MFC3914004.1"/>
    <property type="molecule type" value="Genomic_DNA"/>
</dbReference>
<gene>
    <name evidence="2" type="ORF">ACFOSS_11065</name>
</gene>
<reference evidence="3" key="1">
    <citation type="journal article" date="2019" name="Int. J. Syst. Evol. Microbiol.">
        <title>The Global Catalogue of Microorganisms (GCM) 10K type strain sequencing project: providing services to taxonomists for standard genome sequencing and annotation.</title>
        <authorList>
            <consortium name="The Broad Institute Genomics Platform"/>
            <consortium name="The Broad Institute Genome Sequencing Center for Infectious Disease"/>
            <person name="Wu L."/>
            <person name="Ma J."/>
        </authorList>
    </citation>
    <scope>NUCLEOTIDE SEQUENCE [LARGE SCALE GENOMIC DNA]</scope>
    <source>
        <strain evidence="3">CCUG 54939</strain>
    </source>
</reference>
<dbReference type="RefSeq" id="WP_377152417.1">
    <property type="nucleotide sequence ID" value="NZ_JBHSAF010000014.1"/>
</dbReference>
<dbReference type="InterPro" id="IPR012902">
    <property type="entry name" value="N_methyl_site"/>
</dbReference>
<dbReference type="Proteomes" id="UP001595692">
    <property type="component" value="Unassembled WGS sequence"/>
</dbReference>
<name>A0ABV8CPT4_9GAMM</name>
<feature type="transmembrane region" description="Helical" evidence="1">
    <location>
        <begin position="12"/>
        <end position="31"/>
    </location>
</feature>
<dbReference type="InterPro" id="IPR045584">
    <property type="entry name" value="Pilin-like"/>
</dbReference>
<keyword evidence="1" id="KW-0812">Transmembrane</keyword>
<evidence type="ECO:0000256" key="1">
    <source>
        <dbReference type="SAM" id="Phobius"/>
    </source>
</evidence>
<sequence length="174" mass="18725">MTPKNGFTLIELIIVIVIVGILAVIAAPRLLSFGADARIKVLGQLQASVKEANQLVYLKSKMPSYSVKAVSGRADLTDVDLDGDGTYETRLKCGYLDNTDVSKRLDYSTDTLASQEEDVDKVYFGYVRGNNSTVKASNCYFMYRQAYGSTNPASCDADSAASNAASYALVTTGC</sequence>
<organism evidence="2 3">
    <name type="scientific">Pseudaeromonas sharmana</name>
    <dbReference type="NCBI Taxonomy" id="328412"/>
    <lineage>
        <taxon>Bacteria</taxon>
        <taxon>Pseudomonadati</taxon>
        <taxon>Pseudomonadota</taxon>
        <taxon>Gammaproteobacteria</taxon>
        <taxon>Aeromonadales</taxon>
        <taxon>Aeromonadaceae</taxon>
        <taxon>Pseudaeromonas</taxon>
    </lineage>
</organism>
<keyword evidence="3" id="KW-1185">Reference proteome</keyword>
<evidence type="ECO:0000313" key="3">
    <source>
        <dbReference type="Proteomes" id="UP001595692"/>
    </source>
</evidence>
<keyword evidence="1" id="KW-1133">Transmembrane helix</keyword>
<dbReference type="Gene3D" id="3.30.700.10">
    <property type="entry name" value="Glycoprotein, Type 4 Pilin"/>
    <property type="match status" value="1"/>
</dbReference>
<accession>A0ABV8CPT4</accession>